<protein>
    <submittedName>
        <fullName evidence="1">Uncharacterized protein</fullName>
    </submittedName>
</protein>
<dbReference type="Proteomes" id="UP000824469">
    <property type="component" value="Unassembled WGS sequence"/>
</dbReference>
<gene>
    <name evidence="1" type="ORF">KI387_003127</name>
</gene>
<dbReference type="AlphaFoldDB" id="A0AA38GXW0"/>
<proteinExistence type="predicted"/>
<keyword evidence="2" id="KW-1185">Reference proteome</keyword>
<organism evidence="1 2">
    <name type="scientific">Taxus chinensis</name>
    <name type="common">Chinese yew</name>
    <name type="synonym">Taxus wallichiana var. chinensis</name>
    <dbReference type="NCBI Taxonomy" id="29808"/>
    <lineage>
        <taxon>Eukaryota</taxon>
        <taxon>Viridiplantae</taxon>
        <taxon>Streptophyta</taxon>
        <taxon>Embryophyta</taxon>
        <taxon>Tracheophyta</taxon>
        <taxon>Spermatophyta</taxon>
        <taxon>Pinopsida</taxon>
        <taxon>Pinidae</taxon>
        <taxon>Conifers II</taxon>
        <taxon>Cupressales</taxon>
        <taxon>Taxaceae</taxon>
        <taxon>Taxus</taxon>
    </lineage>
</organism>
<feature type="non-terminal residue" evidence="1">
    <location>
        <position position="55"/>
    </location>
</feature>
<name>A0AA38GXW0_TAXCH</name>
<feature type="non-terminal residue" evidence="1">
    <location>
        <position position="1"/>
    </location>
</feature>
<evidence type="ECO:0000313" key="2">
    <source>
        <dbReference type="Proteomes" id="UP000824469"/>
    </source>
</evidence>
<sequence>GKGYTKTHVVEWDVCCKPKVLGGLRLKDLKNQGITLASKGIVRALTRDEPWKVLL</sequence>
<comment type="caution">
    <text evidence="1">The sequence shown here is derived from an EMBL/GenBank/DDBJ whole genome shotgun (WGS) entry which is preliminary data.</text>
</comment>
<evidence type="ECO:0000313" key="1">
    <source>
        <dbReference type="EMBL" id="KAH9331019.1"/>
    </source>
</evidence>
<reference evidence="1 2" key="1">
    <citation type="journal article" date="2021" name="Nat. Plants">
        <title>The Taxus genome provides insights into paclitaxel biosynthesis.</title>
        <authorList>
            <person name="Xiong X."/>
            <person name="Gou J."/>
            <person name="Liao Q."/>
            <person name="Li Y."/>
            <person name="Zhou Q."/>
            <person name="Bi G."/>
            <person name="Li C."/>
            <person name="Du R."/>
            <person name="Wang X."/>
            <person name="Sun T."/>
            <person name="Guo L."/>
            <person name="Liang H."/>
            <person name="Lu P."/>
            <person name="Wu Y."/>
            <person name="Zhang Z."/>
            <person name="Ro D.K."/>
            <person name="Shang Y."/>
            <person name="Huang S."/>
            <person name="Yan J."/>
        </authorList>
    </citation>
    <scope>NUCLEOTIDE SEQUENCE [LARGE SCALE GENOMIC DNA]</scope>
    <source>
        <strain evidence="1">Ta-2019</strain>
    </source>
</reference>
<dbReference type="EMBL" id="JAHRHJ020000001">
    <property type="protein sequence ID" value="KAH9331019.1"/>
    <property type="molecule type" value="Genomic_DNA"/>
</dbReference>
<accession>A0AA38GXW0</accession>